<gene>
    <name evidence="1" type="ORF">IC229_22565</name>
</gene>
<organism evidence="1 2">
    <name type="scientific">Spirosoma profusum</name>
    <dbReference type="NCBI Taxonomy" id="2771354"/>
    <lineage>
        <taxon>Bacteria</taxon>
        <taxon>Pseudomonadati</taxon>
        <taxon>Bacteroidota</taxon>
        <taxon>Cytophagia</taxon>
        <taxon>Cytophagales</taxon>
        <taxon>Cytophagaceae</taxon>
        <taxon>Spirosoma</taxon>
    </lineage>
</organism>
<comment type="caution">
    <text evidence="1">The sequence shown here is derived from an EMBL/GenBank/DDBJ whole genome shotgun (WGS) entry which is preliminary data.</text>
</comment>
<dbReference type="AlphaFoldDB" id="A0A926Y4N4"/>
<sequence length="70" mass="7722">GLVTSLKAGNWNDPTVWACNVVPASIDIVQLNHVVTLWTYYLLLDKKLGHICLGNYGKFGNLTPPLTQLI</sequence>
<evidence type="ECO:0000313" key="2">
    <source>
        <dbReference type="Proteomes" id="UP000598820"/>
    </source>
</evidence>
<reference evidence="1" key="1">
    <citation type="submission" date="2020-09" db="EMBL/GenBank/DDBJ databases">
        <authorList>
            <person name="Kim M.K."/>
        </authorList>
    </citation>
    <scope>NUCLEOTIDE SEQUENCE</scope>
    <source>
        <strain evidence="1">BT702</strain>
    </source>
</reference>
<protein>
    <submittedName>
        <fullName evidence="1">Uncharacterized protein</fullName>
    </submittedName>
</protein>
<feature type="non-terminal residue" evidence="1">
    <location>
        <position position="1"/>
    </location>
</feature>
<dbReference type="EMBL" id="JACWZY010000021">
    <property type="protein sequence ID" value="MBD2703445.1"/>
    <property type="molecule type" value="Genomic_DNA"/>
</dbReference>
<dbReference type="Proteomes" id="UP000598820">
    <property type="component" value="Unassembled WGS sequence"/>
</dbReference>
<keyword evidence="2" id="KW-1185">Reference proteome</keyword>
<proteinExistence type="predicted"/>
<dbReference type="RefSeq" id="WP_190889290.1">
    <property type="nucleotide sequence ID" value="NZ_JACWZY010000021.1"/>
</dbReference>
<evidence type="ECO:0000313" key="1">
    <source>
        <dbReference type="EMBL" id="MBD2703445.1"/>
    </source>
</evidence>
<accession>A0A926Y4N4</accession>
<name>A0A926Y4N4_9BACT</name>